<evidence type="ECO:0000256" key="5">
    <source>
        <dbReference type="SAM" id="Phobius"/>
    </source>
</evidence>
<keyword evidence="4 5" id="KW-0472">Membrane</keyword>
<evidence type="ECO:0000313" key="6">
    <source>
        <dbReference type="EMBL" id="AWM78145.1"/>
    </source>
</evidence>
<dbReference type="SUPFAM" id="SSF161084">
    <property type="entry name" value="MAPEG domain-like"/>
    <property type="match status" value="1"/>
</dbReference>
<protein>
    <submittedName>
        <fullName evidence="6">Glutathione S-transferase</fullName>
    </submittedName>
</protein>
<gene>
    <name evidence="6" type="ORF">HYN04_10480</name>
</gene>
<accession>A0A2Z3HTG8</accession>
<dbReference type="Pfam" id="PF01124">
    <property type="entry name" value="MAPEG"/>
    <property type="match status" value="1"/>
</dbReference>
<dbReference type="KEGG" id="phb:HYN04_10480"/>
<name>A0A2Z3HTG8_9CAUL</name>
<evidence type="ECO:0000256" key="4">
    <source>
        <dbReference type="ARBA" id="ARBA00023136"/>
    </source>
</evidence>
<evidence type="ECO:0000256" key="3">
    <source>
        <dbReference type="ARBA" id="ARBA00022989"/>
    </source>
</evidence>
<evidence type="ECO:0000256" key="2">
    <source>
        <dbReference type="ARBA" id="ARBA00022692"/>
    </source>
</evidence>
<keyword evidence="6" id="KW-0808">Transferase</keyword>
<dbReference type="Gene3D" id="1.20.120.550">
    <property type="entry name" value="Membrane associated eicosanoid/glutathione metabolism-like domain"/>
    <property type="match status" value="1"/>
</dbReference>
<sequence>MDPIPAGHALALWAALHILLLLGLSLLVVRQRRRHAVALGDGGVPELACAIRAFGNATEYIPMGLVGLAALTLAGAPPLAVHPAGLVLFGGRLAHAIGLSRSGEASPLRAGGVAATWGAYIYLAVALLFYALP</sequence>
<dbReference type="GO" id="GO:0016740">
    <property type="term" value="F:transferase activity"/>
    <property type="evidence" value="ECO:0007669"/>
    <property type="project" value="UniProtKB-KW"/>
</dbReference>
<feature type="transmembrane region" description="Helical" evidence="5">
    <location>
        <begin position="110"/>
        <end position="132"/>
    </location>
</feature>
<dbReference type="InterPro" id="IPR023352">
    <property type="entry name" value="MAPEG-like_dom_sf"/>
</dbReference>
<keyword evidence="3 5" id="KW-1133">Transmembrane helix</keyword>
<comment type="subcellular location">
    <subcellularLocation>
        <location evidence="1">Membrane</location>
    </subcellularLocation>
</comment>
<dbReference type="InterPro" id="IPR001129">
    <property type="entry name" value="Membr-assoc_MAPEG"/>
</dbReference>
<organism evidence="6 7">
    <name type="scientific">Phenylobacterium parvum</name>
    <dbReference type="NCBI Taxonomy" id="2201350"/>
    <lineage>
        <taxon>Bacteria</taxon>
        <taxon>Pseudomonadati</taxon>
        <taxon>Pseudomonadota</taxon>
        <taxon>Alphaproteobacteria</taxon>
        <taxon>Caulobacterales</taxon>
        <taxon>Caulobacteraceae</taxon>
        <taxon>Phenylobacterium</taxon>
    </lineage>
</organism>
<feature type="transmembrane region" description="Helical" evidence="5">
    <location>
        <begin position="6"/>
        <end position="29"/>
    </location>
</feature>
<proteinExistence type="predicted"/>
<evidence type="ECO:0000256" key="1">
    <source>
        <dbReference type="ARBA" id="ARBA00004370"/>
    </source>
</evidence>
<dbReference type="EMBL" id="CP029479">
    <property type="protein sequence ID" value="AWM78145.1"/>
    <property type="molecule type" value="Genomic_DNA"/>
</dbReference>
<keyword evidence="7" id="KW-1185">Reference proteome</keyword>
<evidence type="ECO:0000313" key="7">
    <source>
        <dbReference type="Proteomes" id="UP000247763"/>
    </source>
</evidence>
<reference evidence="7" key="1">
    <citation type="submission" date="2018-05" db="EMBL/GenBank/DDBJ databases">
        <title>Genome sequencing of Phenylobacterium sp. HYN0004.</title>
        <authorList>
            <person name="Yi H."/>
            <person name="Baek C."/>
        </authorList>
    </citation>
    <scope>NUCLEOTIDE SEQUENCE [LARGE SCALE GENOMIC DNA]</scope>
    <source>
        <strain evidence="7">HYN0004</strain>
    </source>
</reference>
<dbReference type="AlphaFoldDB" id="A0A2Z3HTG8"/>
<dbReference type="PANTHER" id="PTHR35814:SF1">
    <property type="entry name" value="GLUTATHIONE S-TRANSFERASE-RELATED"/>
    <property type="match status" value="1"/>
</dbReference>
<dbReference type="GO" id="GO:0016020">
    <property type="term" value="C:membrane"/>
    <property type="evidence" value="ECO:0007669"/>
    <property type="project" value="UniProtKB-SubCell"/>
</dbReference>
<dbReference type="OrthoDB" id="7630838at2"/>
<dbReference type="Proteomes" id="UP000247763">
    <property type="component" value="Chromosome"/>
</dbReference>
<dbReference type="PANTHER" id="PTHR35814">
    <property type="match status" value="1"/>
</dbReference>
<feature type="transmembrane region" description="Helical" evidence="5">
    <location>
        <begin position="60"/>
        <end position="89"/>
    </location>
</feature>
<keyword evidence="2 5" id="KW-0812">Transmembrane</keyword>
<dbReference type="RefSeq" id="WP_110450711.1">
    <property type="nucleotide sequence ID" value="NZ_CP029479.1"/>
</dbReference>